<feature type="transmembrane region" description="Helical" evidence="19">
    <location>
        <begin position="222"/>
        <end position="244"/>
    </location>
</feature>
<gene>
    <name evidence="19" type="primary">cobS</name>
    <name evidence="20" type="ORF">SAMN02745883_00642</name>
</gene>
<evidence type="ECO:0000313" key="20">
    <source>
        <dbReference type="EMBL" id="SHJ86991.1"/>
    </source>
</evidence>
<evidence type="ECO:0000256" key="9">
    <source>
        <dbReference type="ARBA" id="ARBA00022679"/>
    </source>
</evidence>
<comment type="cofactor">
    <cofactor evidence="1 19">
        <name>Mg(2+)</name>
        <dbReference type="ChEBI" id="CHEBI:18420"/>
    </cofactor>
</comment>
<sequence>MKRFILMIQFLTRIPIRFNLNVTEEDFLNGIIYFPLVGLIIGTFILAGYYIGLNLGGSFLAAVFAVIVEIIITGGLHLDGLADTFDGIYSNRPKDRVLEIMKDSRLGTNGALALFCVLIMKMALINKIPIPYIYPILLLMPVASRLNIVVACKIGKTAKANGMGNLFIGKITNMQLIIAYVISIVLALLFPIAMLCILIVNLFALWYVRHITLKIDGITGDILGSLIELSEIIFLLSYIIFFIFI</sequence>
<evidence type="ECO:0000256" key="5">
    <source>
        <dbReference type="ARBA" id="ARBA00013200"/>
    </source>
</evidence>
<evidence type="ECO:0000256" key="12">
    <source>
        <dbReference type="ARBA" id="ARBA00022989"/>
    </source>
</evidence>
<evidence type="ECO:0000256" key="11">
    <source>
        <dbReference type="ARBA" id="ARBA00022842"/>
    </source>
</evidence>
<feature type="transmembrane region" description="Helical" evidence="19">
    <location>
        <begin position="58"/>
        <end position="85"/>
    </location>
</feature>
<feature type="transmembrane region" description="Helical" evidence="19">
    <location>
        <begin position="27"/>
        <end position="52"/>
    </location>
</feature>
<dbReference type="GO" id="GO:0009236">
    <property type="term" value="P:cobalamin biosynthetic process"/>
    <property type="evidence" value="ECO:0007669"/>
    <property type="project" value="UniProtKB-UniRule"/>
</dbReference>
<comment type="catalytic activity">
    <reaction evidence="17 19">
        <text>alpha-ribazole + adenosylcob(III)inamide-GDP = adenosylcob(III)alamin + GMP + H(+)</text>
        <dbReference type="Rhea" id="RHEA:16049"/>
        <dbReference type="ChEBI" id="CHEBI:10329"/>
        <dbReference type="ChEBI" id="CHEBI:15378"/>
        <dbReference type="ChEBI" id="CHEBI:18408"/>
        <dbReference type="ChEBI" id="CHEBI:58115"/>
        <dbReference type="ChEBI" id="CHEBI:60487"/>
        <dbReference type="EC" id="2.7.8.26"/>
    </reaction>
</comment>
<dbReference type="AlphaFoldDB" id="A0A1M6MU43"/>
<organism evidence="20 21">
    <name type="scientific">Caminicella sporogenes DSM 14501</name>
    <dbReference type="NCBI Taxonomy" id="1121266"/>
    <lineage>
        <taxon>Bacteria</taxon>
        <taxon>Bacillati</taxon>
        <taxon>Bacillota</taxon>
        <taxon>Clostridia</taxon>
        <taxon>Peptostreptococcales</taxon>
        <taxon>Caminicellaceae</taxon>
        <taxon>Caminicella</taxon>
    </lineage>
</organism>
<evidence type="ECO:0000256" key="19">
    <source>
        <dbReference type="HAMAP-Rule" id="MF_00719"/>
    </source>
</evidence>
<dbReference type="RefSeq" id="WP_072965942.1">
    <property type="nucleotide sequence ID" value="NZ_FRAJ01000005.1"/>
</dbReference>
<dbReference type="GO" id="GO:0005886">
    <property type="term" value="C:plasma membrane"/>
    <property type="evidence" value="ECO:0007669"/>
    <property type="project" value="UniProtKB-SubCell"/>
</dbReference>
<dbReference type="GO" id="GO:0008818">
    <property type="term" value="F:cobalamin 5'-phosphate synthase activity"/>
    <property type="evidence" value="ECO:0007669"/>
    <property type="project" value="UniProtKB-UniRule"/>
</dbReference>
<evidence type="ECO:0000256" key="17">
    <source>
        <dbReference type="ARBA" id="ARBA00048623"/>
    </source>
</evidence>
<evidence type="ECO:0000256" key="6">
    <source>
        <dbReference type="ARBA" id="ARBA00015850"/>
    </source>
</evidence>
<comment type="pathway">
    <text evidence="3 19">Cofactor biosynthesis; adenosylcobalamin biosynthesis; adenosylcobalamin from cob(II)yrinate a,c-diamide: step 7/7.</text>
</comment>
<keyword evidence="21" id="KW-1185">Reference proteome</keyword>
<reference evidence="20 21" key="1">
    <citation type="submission" date="2016-11" db="EMBL/GenBank/DDBJ databases">
        <authorList>
            <person name="Jaros S."/>
            <person name="Januszkiewicz K."/>
            <person name="Wedrychowicz H."/>
        </authorList>
    </citation>
    <scope>NUCLEOTIDE SEQUENCE [LARGE SCALE GENOMIC DNA]</scope>
    <source>
        <strain evidence="20 21">DSM 14501</strain>
    </source>
</reference>
<evidence type="ECO:0000256" key="16">
    <source>
        <dbReference type="ARBA" id="ARBA00032853"/>
    </source>
</evidence>
<dbReference type="HAMAP" id="MF_00719">
    <property type="entry name" value="CobS"/>
    <property type="match status" value="1"/>
</dbReference>
<accession>A0A1M6MU43</accession>
<dbReference type="NCBIfam" id="TIGR00317">
    <property type="entry name" value="cobS"/>
    <property type="match status" value="1"/>
</dbReference>
<comment type="catalytic activity">
    <reaction evidence="18 19">
        <text>alpha-ribazole 5'-phosphate + adenosylcob(III)inamide-GDP = adenosylcob(III)alamin 5'-phosphate + GMP + H(+)</text>
        <dbReference type="Rhea" id="RHEA:23560"/>
        <dbReference type="ChEBI" id="CHEBI:15378"/>
        <dbReference type="ChEBI" id="CHEBI:57918"/>
        <dbReference type="ChEBI" id="CHEBI:58115"/>
        <dbReference type="ChEBI" id="CHEBI:60487"/>
        <dbReference type="ChEBI" id="CHEBI:60493"/>
        <dbReference type="EC" id="2.7.8.26"/>
    </reaction>
</comment>
<dbReference type="GO" id="GO:0051073">
    <property type="term" value="F:adenosylcobinamide-GDP ribazoletransferase activity"/>
    <property type="evidence" value="ECO:0007669"/>
    <property type="project" value="UniProtKB-UniRule"/>
</dbReference>
<comment type="subcellular location">
    <subcellularLocation>
        <location evidence="2 19">Cell membrane</location>
        <topology evidence="2 19">Multi-pass membrane protein</topology>
    </subcellularLocation>
</comment>
<dbReference type="Proteomes" id="UP000184082">
    <property type="component" value="Unassembled WGS sequence"/>
</dbReference>
<evidence type="ECO:0000256" key="15">
    <source>
        <dbReference type="ARBA" id="ARBA00032605"/>
    </source>
</evidence>
<dbReference type="STRING" id="1121266.SAMN02745883_00642"/>
<keyword evidence="12 19" id="KW-1133">Transmembrane helix</keyword>
<evidence type="ECO:0000256" key="3">
    <source>
        <dbReference type="ARBA" id="ARBA00004663"/>
    </source>
</evidence>
<evidence type="ECO:0000313" key="21">
    <source>
        <dbReference type="Proteomes" id="UP000184082"/>
    </source>
</evidence>
<evidence type="ECO:0000256" key="10">
    <source>
        <dbReference type="ARBA" id="ARBA00022692"/>
    </source>
</evidence>
<protein>
    <recommendedName>
        <fullName evidence="6 19">Adenosylcobinamide-GDP ribazoletransferase</fullName>
        <ecNumber evidence="5 19">2.7.8.26</ecNumber>
    </recommendedName>
    <alternativeName>
        <fullName evidence="16 19">Cobalamin synthase</fullName>
    </alternativeName>
    <alternativeName>
        <fullName evidence="15 19">Cobalamin-5'-phosphate synthase</fullName>
    </alternativeName>
</protein>
<evidence type="ECO:0000256" key="7">
    <source>
        <dbReference type="ARBA" id="ARBA00022475"/>
    </source>
</evidence>
<comment type="similarity">
    <text evidence="4 19">Belongs to the CobS family.</text>
</comment>
<keyword evidence="10 19" id="KW-0812">Transmembrane</keyword>
<evidence type="ECO:0000256" key="13">
    <source>
        <dbReference type="ARBA" id="ARBA00023136"/>
    </source>
</evidence>
<keyword evidence="9 19" id="KW-0808">Transferase</keyword>
<dbReference type="InterPro" id="IPR003805">
    <property type="entry name" value="CobS"/>
</dbReference>
<keyword evidence="7 19" id="KW-1003">Cell membrane</keyword>
<dbReference type="Pfam" id="PF02654">
    <property type="entry name" value="CobS"/>
    <property type="match status" value="1"/>
</dbReference>
<keyword evidence="13 19" id="KW-0472">Membrane</keyword>
<feature type="transmembrane region" description="Helical" evidence="19">
    <location>
        <begin position="176"/>
        <end position="207"/>
    </location>
</feature>
<dbReference type="EMBL" id="FRAJ01000005">
    <property type="protein sequence ID" value="SHJ86991.1"/>
    <property type="molecule type" value="Genomic_DNA"/>
</dbReference>
<evidence type="ECO:0000256" key="18">
    <source>
        <dbReference type="ARBA" id="ARBA00049504"/>
    </source>
</evidence>
<keyword evidence="11 19" id="KW-0460">Magnesium</keyword>
<feature type="transmembrane region" description="Helical" evidence="19">
    <location>
        <begin position="132"/>
        <end position="155"/>
    </location>
</feature>
<dbReference type="UniPathway" id="UPA00148">
    <property type="reaction ID" value="UER00238"/>
</dbReference>
<evidence type="ECO:0000256" key="8">
    <source>
        <dbReference type="ARBA" id="ARBA00022573"/>
    </source>
</evidence>
<evidence type="ECO:0000256" key="2">
    <source>
        <dbReference type="ARBA" id="ARBA00004651"/>
    </source>
</evidence>
<name>A0A1M6MU43_9FIRM</name>
<keyword evidence="8 19" id="KW-0169">Cobalamin biosynthesis</keyword>
<comment type="function">
    <text evidence="14 19">Joins adenosylcobinamide-GDP and alpha-ribazole to generate adenosylcobalamin (Ado-cobalamin). Also synthesizes adenosylcobalamin 5'-phosphate from adenosylcobinamide-GDP and alpha-ribazole 5'-phosphate.</text>
</comment>
<dbReference type="PANTHER" id="PTHR34148:SF1">
    <property type="entry name" value="ADENOSYLCOBINAMIDE-GDP RIBAZOLETRANSFERASE"/>
    <property type="match status" value="1"/>
</dbReference>
<proteinExistence type="inferred from homology"/>
<evidence type="ECO:0000256" key="1">
    <source>
        <dbReference type="ARBA" id="ARBA00001946"/>
    </source>
</evidence>
<feature type="transmembrane region" description="Helical" evidence="19">
    <location>
        <begin position="106"/>
        <end position="126"/>
    </location>
</feature>
<evidence type="ECO:0000256" key="14">
    <source>
        <dbReference type="ARBA" id="ARBA00025228"/>
    </source>
</evidence>
<dbReference type="PANTHER" id="PTHR34148">
    <property type="entry name" value="ADENOSYLCOBINAMIDE-GDP RIBAZOLETRANSFERASE"/>
    <property type="match status" value="1"/>
</dbReference>
<evidence type="ECO:0000256" key="4">
    <source>
        <dbReference type="ARBA" id="ARBA00010561"/>
    </source>
</evidence>
<dbReference type="EC" id="2.7.8.26" evidence="5 19"/>